<feature type="domain" description="ATP-citrate synthase ATP-grasp" evidence="1">
    <location>
        <begin position="1"/>
        <end position="85"/>
    </location>
</feature>
<dbReference type="Gramene" id="Pav_sc0000480.1_g1010.1.mk:mrna">
    <property type="protein sequence ID" value="Pav_sc0000480.1_g1010.1.mk:mrna"/>
    <property type="gene ID" value="Pav_sc0000480.1_g1010.1.mk"/>
</dbReference>
<dbReference type="Pfam" id="PF24948">
    <property type="entry name" value="Citrate_synth_N"/>
    <property type="match status" value="1"/>
</dbReference>
<keyword evidence="2" id="KW-1185">Reference proteome</keyword>
<gene>
    <name evidence="3" type="primary">LOC110755472</name>
</gene>
<name>A0A6P5SFP1_PRUAV</name>
<dbReference type="RefSeq" id="XP_021812376.1">
    <property type="nucleotide sequence ID" value="XM_021956684.1"/>
</dbReference>
<dbReference type="AlphaFoldDB" id="A0A6P5SFP1"/>
<protein>
    <submittedName>
        <fullName evidence="3">ATP-citrate synthase subunit alpha chain protein 1-like</fullName>
    </submittedName>
</protein>
<dbReference type="KEGG" id="pavi:110755472"/>
<dbReference type="Gene3D" id="3.30.470.110">
    <property type="match status" value="1"/>
</dbReference>
<dbReference type="GeneID" id="110755472"/>
<evidence type="ECO:0000313" key="3">
    <source>
        <dbReference type="RefSeq" id="XP_021812376.1"/>
    </source>
</evidence>
<reference evidence="3" key="1">
    <citation type="submission" date="2025-08" db="UniProtKB">
        <authorList>
            <consortium name="RefSeq"/>
        </authorList>
    </citation>
    <scope>IDENTIFICATION</scope>
</reference>
<dbReference type="SUPFAM" id="SSF56059">
    <property type="entry name" value="Glutathione synthetase ATP-binding domain-like"/>
    <property type="match status" value="1"/>
</dbReference>
<proteinExistence type="predicted"/>
<sequence length="86" mass="9527">MLFGKRGKSGLVALNLDMAQVAEFVKQRLGKEVEMGGCKAPITTFIRTIVEPFMPHDQEFYLSIVSERLGSTLSFSECGGIEIEEN</sequence>
<organism evidence="2 3">
    <name type="scientific">Prunus avium</name>
    <name type="common">Cherry</name>
    <name type="synonym">Cerasus avium</name>
    <dbReference type="NCBI Taxonomy" id="42229"/>
    <lineage>
        <taxon>Eukaryota</taxon>
        <taxon>Viridiplantae</taxon>
        <taxon>Streptophyta</taxon>
        <taxon>Embryophyta</taxon>
        <taxon>Tracheophyta</taxon>
        <taxon>Spermatophyta</taxon>
        <taxon>Magnoliopsida</taxon>
        <taxon>eudicotyledons</taxon>
        <taxon>Gunneridae</taxon>
        <taxon>Pentapetalae</taxon>
        <taxon>rosids</taxon>
        <taxon>fabids</taxon>
        <taxon>Rosales</taxon>
        <taxon>Rosaceae</taxon>
        <taxon>Amygdaloideae</taxon>
        <taxon>Amygdaleae</taxon>
        <taxon>Prunus</taxon>
    </lineage>
</organism>
<evidence type="ECO:0000259" key="1">
    <source>
        <dbReference type="Pfam" id="PF24948"/>
    </source>
</evidence>
<dbReference type="InterPro" id="IPR056749">
    <property type="entry name" value="Citrate_synth_N"/>
</dbReference>
<accession>A0A6P5SFP1</accession>
<dbReference type="Proteomes" id="UP000515124">
    <property type="component" value="Unplaced"/>
</dbReference>
<evidence type="ECO:0000313" key="2">
    <source>
        <dbReference type="Proteomes" id="UP000515124"/>
    </source>
</evidence>